<dbReference type="SUPFAM" id="SSF49899">
    <property type="entry name" value="Concanavalin A-like lectins/glucanases"/>
    <property type="match status" value="1"/>
</dbReference>
<dbReference type="Gene3D" id="2.70.100.10">
    <property type="entry name" value="Glycoside hydrolase, family 7, domain"/>
    <property type="match status" value="1"/>
</dbReference>
<dbReference type="InterPro" id="IPR001722">
    <property type="entry name" value="Glyco_hydro_7"/>
</dbReference>
<dbReference type="InterPro" id="IPR013320">
    <property type="entry name" value="ConA-like_dom_sf"/>
</dbReference>
<name>A0ABN9PR26_9DINO</name>
<evidence type="ECO:0000256" key="4">
    <source>
        <dbReference type="ARBA" id="ARBA00023277"/>
    </source>
</evidence>
<feature type="signal peptide" evidence="7">
    <location>
        <begin position="1"/>
        <end position="16"/>
    </location>
</feature>
<proteinExistence type="inferred from homology"/>
<keyword evidence="2" id="KW-0378">Hydrolase</keyword>
<comment type="caution">
    <text evidence="8">The sequence shown here is derived from an EMBL/GenBank/DDBJ whole genome shotgun (WGS) entry which is preliminary data.</text>
</comment>
<reference evidence="8" key="1">
    <citation type="submission" date="2023-10" db="EMBL/GenBank/DDBJ databases">
        <authorList>
            <person name="Chen Y."/>
            <person name="Shah S."/>
            <person name="Dougan E. K."/>
            <person name="Thang M."/>
            <person name="Chan C."/>
        </authorList>
    </citation>
    <scope>NUCLEOTIDE SEQUENCE [LARGE SCALE GENOMIC DNA]</scope>
</reference>
<evidence type="ECO:0000256" key="7">
    <source>
        <dbReference type="SAM" id="SignalP"/>
    </source>
</evidence>
<dbReference type="EMBL" id="CAUYUJ010001053">
    <property type="protein sequence ID" value="CAK0793919.1"/>
    <property type="molecule type" value="Genomic_DNA"/>
</dbReference>
<evidence type="ECO:0000256" key="6">
    <source>
        <dbReference type="ARBA" id="ARBA00023326"/>
    </source>
</evidence>
<dbReference type="Pfam" id="PF00840">
    <property type="entry name" value="Glyco_hydro_7"/>
    <property type="match status" value="1"/>
</dbReference>
<dbReference type="InterPro" id="IPR037019">
    <property type="entry name" value="Glyco_hydro_7_sf"/>
</dbReference>
<organism evidence="8 9">
    <name type="scientific">Prorocentrum cordatum</name>
    <dbReference type="NCBI Taxonomy" id="2364126"/>
    <lineage>
        <taxon>Eukaryota</taxon>
        <taxon>Sar</taxon>
        <taxon>Alveolata</taxon>
        <taxon>Dinophyceae</taxon>
        <taxon>Prorocentrales</taxon>
        <taxon>Prorocentraceae</taxon>
        <taxon>Prorocentrum</taxon>
    </lineage>
</organism>
<keyword evidence="9" id="KW-1185">Reference proteome</keyword>
<evidence type="ECO:0000313" key="9">
    <source>
        <dbReference type="Proteomes" id="UP001189429"/>
    </source>
</evidence>
<comment type="similarity">
    <text evidence="1">Belongs to the glycosyl hydrolase 7 (cellulase C) family.</text>
</comment>
<evidence type="ECO:0000256" key="3">
    <source>
        <dbReference type="ARBA" id="ARBA00023001"/>
    </source>
</evidence>
<evidence type="ECO:0000256" key="1">
    <source>
        <dbReference type="ARBA" id="ARBA00006044"/>
    </source>
</evidence>
<evidence type="ECO:0000256" key="5">
    <source>
        <dbReference type="ARBA" id="ARBA00023295"/>
    </source>
</evidence>
<keyword evidence="7" id="KW-0732">Signal</keyword>
<keyword evidence="4" id="KW-0119">Carbohydrate metabolism</keyword>
<evidence type="ECO:0008006" key="10">
    <source>
        <dbReference type="Google" id="ProtNLM"/>
    </source>
</evidence>
<feature type="chain" id="PRO_5045233440" description="Cellulase" evidence="7">
    <location>
        <begin position="17"/>
        <end position="137"/>
    </location>
</feature>
<gene>
    <name evidence="8" type="ORF">PCOR1329_LOCUS4062</name>
</gene>
<keyword evidence="5" id="KW-0326">Glycosidase</keyword>
<keyword evidence="3" id="KW-0136">Cellulose degradation</keyword>
<accession>A0ABN9PR26</accession>
<evidence type="ECO:0000313" key="8">
    <source>
        <dbReference type="EMBL" id="CAK0793919.1"/>
    </source>
</evidence>
<keyword evidence="6" id="KW-0624">Polysaccharide degradation</keyword>
<protein>
    <recommendedName>
        <fullName evidence="10">Cellulase</fullName>
    </recommendedName>
</protein>
<sequence length="137" mass="14188">MAGSLVLLLFAARSAAVASGTGSCPGKLAVAGSEPVSLVNAKWNIAGDAAGKVEVGSDGGSIVTHMKGRTYFGSDCKDGSYDNKNYVAMKLLGKTLRYTVDMSGAGCGCNAALYLTSLHQNDKESQCEDYYCDANNV</sequence>
<feature type="non-terminal residue" evidence="8">
    <location>
        <position position="137"/>
    </location>
</feature>
<dbReference type="Proteomes" id="UP001189429">
    <property type="component" value="Unassembled WGS sequence"/>
</dbReference>
<evidence type="ECO:0000256" key="2">
    <source>
        <dbReference type="ARBA" id="ARBA00022801"/>
    </source>
</evidence>